<evidence type="ECO:0000256" key="6">
    <source>
        <dbReference type="ARBA" id="ARBA00023180"/>
    </source>
</evidence>
<dbReference type="PANTHER" id="PTHR10342">
    <property type="entry name" value="ARYLSULFATASE"/>
    <property type="match status" value="1"/>
</dbReference>
<dbReference type="InterPro" id="IPR000917">
    <property type="entry name" value="Sulfatase_N"/>
</dbReference>
<keyword evidence="4" id="KW-0378">Hydrolase</keyword>
<evidence type="ECO:0000313" key="9">
    <source>
        <dbReference type="EMBL" id="OQV17735.1"/>
    </source>
</evidence>
<dbReference type="PROSITE" id="PS00523">
    <property type="entry name" value="SULFATASE_1"/>
    <property type="match status" value="1"/>
</dbReference>
<evidence type="ECO:0000259" key="8">
    <source>
        <dbReference type="Pfam" id="PF00884"/>
    </source>
</evidence>
<evidence type="ECO:0000256" key="3">
    <source>
        <dbReference type="ARBA" id="ARBA00022723"/>
    </source>
</evidence>
<accession>A0A1W0WRA1</accession>
<sequence>MAISSDSTTVLTGSTGTRHPDDIAFSSKCTKQNICYSIVVIVFTTGVVMGILEGSLQTPTPNIDRLAWDGIILNRHYTHPVCSPTRSALLTGKYAFQVGISNPSSPGEPYGIPLQFKLLPQYLKDLNYNTYMLGKLAPEVNRSGRNLYENGLQVAESCTNNHYLPHMLTEKFEQIVHNNGAEHSKPFFVYFASPLPKANSEANGTYRVNRQFVMPQYLSRPSVRAMDNEHFGRKQQMGQIQALDEQVKRIKEALECKGVLNKTIIIFMSDNGAAPMVLPTIHVNHGSNWPLRMFRGSPFEGGVRNLAFIWSKLLKKKGIVTDQLFHVADWLPTLYEAAGGNVSDLPNLTGISQWTSLKEGTKKGDRTELVALINPVRNVFGFVYQEPGSGTLYKIVGGPGSSHITGWYKTEGTNATLKMVNPTSVSVNCGHPEGIERTVCQPWLADCLFDLTNDPCELNNIAAAKPEMVNLMKNKVVSYNATAYPSVRQPYDPTSNPELFQNWWTPWQDPEPVRKASSCLPFQSSFSL</sequence>
<proteinExistence type="inferred from homology"/>
<keyword evidence="7" id="KW-0472">Membrane</keyword>
<dbReference type="InterPro" id="IPR047115">
    <property type="entry name" value="ARSB"/>
</dbReference>
<dbReference type="PANTHER" id="PTHR10342:SF273">
    <property type="entry name" value="RE14504P"/>
    <property type="match status" value="1"/>
</dbReference>
<dbReference type="EMBL" id="MTYJ01000057">
    <property type="protein sequence ID" value="OQV17735.1"/>
    <property type="molecule type" value="Genomic_DNA"/>
</dbReference>
<dbReference type="Gene3D" id="3.40.720.10">
    <property type="entry name" value="Alkaline Phosphatase, subunit A"/>
    <property type="match status" value="1"/>
</dbReference>
<keyword evidence="3" id="KW-0479">Metal-binding</keyword>
<feature type="transmembrane region" description="Helical" evidence="7">
    <location>
        <begin position="34"/>
        <end position="52"/>
    </location>
</feature>
<dbReference type="OrthoDB" id="103349at2759"/>
<evidence type="ECO:0000256" key="4">
    <source>
        <dbReference type="ARBA" id="ARBA00022801"/>
    </source>
</evidence>
<evidence type="ECO:0000256" key="2">
    <source>
        <dbReference type="ARBA" id="ARBA00008779"/>
    </source>
</evidence>
<keyword evidence="7" id="KW-1133">Transmembrane helix</keyword>
<comment type="cofactor">
    <cofactor evidence="1">
        <name>Ca(2+)</name>
        <dbReference type="ChEBI" id="CHEBI:29108"/>
    </cofactor>
</comment>
<keyword evidence="7" id="KW-0812">Transmembrane</keyword>
<dbReference type="SUPFAM" id="SSF53649">
    <property type="entry name" value="Alkaline phosphatase-like"/>
    <property type="match status" value="1"/>
</dbReference>
<organism evidence="9 10">
    <name type="scientific">Hypsibius exemplaris</name>
    <name type="common">Freshwater tardigrade</name>
    <dbReference type="NCBI Taxonomy" id="2072580"/>
    <lineage>
        <taxon>Eukaryota</taxon>
        <taxon>Metazoa</taxon>
        <taxon>Ecdysozoa</taxon>
        <taxon>Tardigrada</taxon>
        <taxon>Eutardigrada</taxon>
        <taxon>Parachela</taxon>
        <taxon>Hypsibioidea</taxon>
        <taxon>Hypsibiidae</taxon>
        <taxon>Hypsibius</taxon>
    </lineage>
</organism>
<keyword evidence="5" id="KW-0106">Calcium</keyword>
<dbReference type="Pfam" id="PF00884">
    <property type="entry name" value="Sulfatase"/>
    <property type="match status" value="1"/>
</dbReference>
<keyword evidence="6" id="KW-0325">Glycoprotein</keyword>
<comment type="similarity">
    <text evidence="2">Belongs to the sulfatase family.</text>
</comment>
<dbReference type="InterPro" id="IPR017850">
    <property type="entry name" value="Alkaline_phosphatase_core_sf"/>
</dbReference>
<comment type="caution">
    <text evidence="9">The sequence shown here is derived from an EMBL/GenBank/DDBJ whole genome shotgun (WGS) entry which is preliminary data.</text>
</comment>
<reference evidence="10" key="1">
    <citation type="submission" date="2017-01" db="EMBL/GenBank/DDBJ databases">
        <title>Comparative genomics of anhydrobiosis in the tardigrade Hypsibius dujardini.</title>
        <authorList>
            <person name="Yoshida Y."/>
            <person name="Koutsovoulos G."/>
            <person name="Laetsch D."/>
            <person name="Stevens L."/>
            <person name="Kumar S."/>
            <person name="Horikawa D."/>
            <person name="Ishino K."/>
            <person name="Komine S."/>
            <person name="Tomita M."/>
            <person name="Blaxter M."/>
            <person name="Arakawa K."/>
        </authorList>
    </citation>
    <scope>NUCLEOTIDE SEQUENCE [LARGE SCALE GENOMIC DNA]</scope>
    <source>
        <strain evidence="10">Z151</strain>
    </source>
</reference>
<name>A0A1W0WRA1_HYPEX</name>
<dbReference type="Proteomes" id="UP000192578">
    <property type="component" value="Unassembled WGS sequence"/>
</dbReference>
<evidence type="ECO:0000313" key="10">
    <source>
        <dbReference type="Proteomes" id="UP000192578"/>
    </source>
</evidence>
<dbReference type="GO" id="GO:0046872">
    <property type="term" value="F:metal ion binding"/>
    <property type="evidence" value="ECO:0007669"/>
    <property type="project" value="UniProtKB-KW"/>
</dbReference>
<dbReference type="AlphaFoldDB" id="A0A1W0WRA1"/>
<protein>
    <submittedName>
        <fullName evidence="9">Arylsulfatase J</fullName>
    </submittedName>
</protein>
<keyword evidence="10" id="KW-1185">Reference proteome</keyword>
<feature type="domain" description="Sulfatase N-terminal" evidence="8">
    <location>
        <begin position="48"/>
        <end position="339"/>
    </location>
</feature>
<dbReference type="GO" id="GO:0008484">
    <property type="term" value="F:sulfuric ester hydrolase activity"/>
    <property type="evidence" value="ECO:0007669"/>
    <property type="project" value="InterPro"/>
</dbReference>
<gene>
    <name evidence="9" type="ORF">BV898_08192</name>
</gene>
<dbReference type="InterPro" id="IPR024607">
    <property type="entry name" value="Sulfatase_CS"/>
</dbReference>
<evidence type="ECO:0000256" key="1">
    <source>
        <dbReference type="ARBA" id="ARBA00001913"/>
    </source>
</evidence>
<dbReference type="Gene3D" id="3.30.1120.10">
    <property type="match status" value="1"/>
</dbReference>
<evidence type="ECO:0000256" key="7">
    <source>
        <dbReference type="SAM" id="Phobius"/>
    </source>
</evidence>
<evidence type="ECO:0000256" key="5">
    <source>
        <dbReference type="ARBA" id="ARBA00022837"/>
    </source>
</evidence>